<comment type="caution">
    <text evidence="2">The sequence shown here is derived from an EMBL/GenBank/DDBJ whole genome shotgun (WGS) entry which is preliminary data.</text>
</comment>
<evidence type="ECO:0000313" key="2">
    <source>
        <dbReference type="EMBL" id="EGG29695.1"/>
    </source>
</evidence>
<keyword evidence="3" id="KW-1185">Reference proteome</keyword>
<dbReference type="Proteomes" id="UP000005615">
    <property type="component" value="Unassembled WGS sequence"/>
</dbReference>
<feature type="coiled-coil region" evidence="1">
    <location>
        <begin position="231"/>
        <end position="258"/>
    </location>
</feature>
<keyword evidence="1" id="KW-0175">Coiled coil</keyword>
<organism evidence="2 3">
    <name type="scientific">Aequoribacter fuscus</name>
    <dbReference type="NCBI Taxonomy" id="2518989"/>
    <lineage>
        <taxon>Bacteria</taxon>
        <taxon>Pseudomonadati</taxon>
        <taxon>Pseudomonadota</taxon>
        <taxon>Gammaproteobacteria</taxon>
        <taxon>Cellvibrionales</taxon>
        <taxon>Halieaceae</taxon>
        <taxon>Aequoribacter</taxon>
    </lineage>
</organism>
<evidence type="ECO:0008006" key="4">
    <source>
        <dbReference type="Google" id="ProtNLM"/>
    </source>
</evidence>
<proteinExistence type="predicted"/>
<protein>
    <recommendedName>
        <fullName evidence="4">DUF3080 family protein</fullName>
    </recommendedName>
</protein>
<evidence type="ECO:0000256" key="1">
    <source>
        <dbReference type="SAM" id="Coils"/>
    </source>
</evidence>
<evidence type="ECO:0000313" key="3">
    <source>
        <dbReference type="Proteomes" id="UP000005615"/>
    </source>
</evidence>
<dbReference type="EMBL" id="AEIG01000035">
    <property type="protein sequence ID" value="EGG29695.1"/>
    <property type="molecule type" value="Genomic_DNA"/>
</dbReference>
<accession>F3L1T3</accession>
<name>F3L1T3_9GAMM</name>
<gene>
    <name evidence="2" type="ORF">IMCC3088_1423</name>
</gene>
<dbReference type="STRING" id="2518989.IMCC3088_1423"/>
<dbReference type="AlphaFoldDB" id="F3L1T3"/>
<dbReference type="InterPro" id="IPR021431">
    <property type="entry name" value="DUF3080"/>
</dbReference>
<reference evidence="2 3" key="1">
    <citation type="journal article" date="2011" name="J. Bacteriol.">
        <title>Genome sequence of strain IMCC3088, a proteorhodopsin-containing marine bacterium belonging to the OM60/NOR5 clade.</title>
        <authorList>
            <person name="Jang Y."/>
            <person name="Oh H.M."/>
            <person name="Kang I."/>
            <person name="Lee K."/>
            <person name="Yang S.J."/>
            <person name="Cho J.C."/>
        </authorList>
    </citation>
    <scope>NUCLEOTIDE SEQUENCE [LARGE SCALE GENOMIC DNA]</scope>
    <source>
        <strain evidence="2 3">IMCC3088</strain>
    </source>
</reference>
<dbReference type="Pfam" id="PF11279">
    <property type="entry name" value="DUF3080"/>
    <property type="match status" value="1"/>
</dbReference>
<sequence>MAIAAAPRKPRAEALQLELQNSDIGTLDFLALTGCELQITIGKRNSSLGKLAPPSQRLLLDLEFLRHAPACIAHLESKADQQELVSLLEQSQILKQQQLARQIHNATLAGPEWHQFWKPQKIPVGYPSDTTSDQVLQALDAITAMADNWLRGDYVADSQMFETHLNTLRSGDGGVILSATQTGHEFFSRWNTTLGEYTQQHACSPESRRTILETVIAKYFAGSVQQWLAPIMSRAENIQQASNQLENLLSQASSAEYNRWREQRDDYIQAMKSLTVAHVKTLKRVINPC</sequence>